<dbReference type="Pfam" id="PF04453">
    <property type="entry name" value="LptD"/>
    <property type="match status" value="1"/>
</dbReference>
<feature type="chain" id="PRO_5015013509" description="LPS-assembly protein LptD" evidence="1">
    <location>
        <begin position="24"/>
        <end position="711"/>
    </location>
</feature>
<feature type="domain" description="LptD C-terminal" evidence="2">
    <location>
        <begin position="285"/>
        <end position="650"/>
    </location>
</feature>
<dbReference type="InterPro" id="IPR007543">
    <property type="entry name" value="LptD_C"/>
</dbReference>
<sequence length="711" mass="80204" precursor="true">MAPRRPLPILLLFAFLWMPLAAAAQVNDLPVELSAREMIYEQELGVVTARGDVEILQGERVLFADTVTYNERDEVVTASGNVVLREPSGDVLFADYVELTDNFKQGVVEELKIRLANRARMAARRARREGENRTILERVVYTRCEECPEHPDRPPIWQIKANRVTRDLDKEIVEYQNARLEMFGVPVFYAPYFYHPDPTVERKSGLLAPIVGSSTELGFQYSQPVYLVLDEDKDMTLTPRFLTKELPVLGAEYRQQFDAGRWDTDVSLTYVDEVVGRTQTGDKEFRGHFRSKGDFRIDEGADWGFNLFRASDDTYLRIYDIGGGNTLTSTAYVTDYDGRRFRGLEFFSFQGLQENDDDGATPLVMPLATWQDTFSPGVLGGRVDYTFGGVALQRTSGRDTRRLSFDGSWERQAVDPFGGLTTFGMHFRADGYMVSEAQDTDPTASENDYYEGRIWPQATLDWRLPLVRPANGHFQKIEPVVQLIGSPAGANPNDIPNEDSLSFEFSDANLFDRNRFVGFDRVESGSRVNYGVRMGVYGDGGGESEFLIGQSFRFNETSAFGPGTGLDDRLSDVVGRLLIAPTDSIDYTFRFRVDMKGPDLDRHEHRLSLRDDWYSFSLGYISVPRVGGAVAVGNTQELTTEGTLNFAENWQVLGAYRGDLDRGVPIRFEGGLRYEDECFDFQLGVVRDFTSDRDLEASTSVFVRISLTGLN</sequence>
<dbReference type="AlphaFoldDB" id="A0A2M9FZH2"/>
<keyword evidence="1" id="KW-0998">Cell outer membrane</keyword>
<comment type="subunit">
    <text evidence="1">Component of the lipopolysaccharide transport and assembly complex.</text>
</comment>
<dbReference type="InterPro" id="IPR020889">
    <property type="entry name" value="LipoPS_assembly_LptD"/>
</dbReference>
<dbReference type="PANTHER" id="PTHR30189">
    <property type="entry name" value="LPS-ASSEMBLY PROTEIN"/>
    <property type="match status" value="1"/>
</dbReference>
<dbReference type="HAMAP" id="MF_01411">
    <property type="entry name" value="LPS_assembly_LptD"/>
    <property type="match status" value="1"/>
</dbReference>
<dbReference type="GO" id="GO:0043165">
    <property type="term" value="P:Gram-negative-bacterium-type cell outer membrane assembly"/>
    <property type="evidence" value="ECO:0007669"/>
    <property type="project" value="UniProtKB-UniRule"/>
</dbReference>
<gene>
    <name evidence="1" type="primary">lptD</name>
    <name evidence="3" type="ORF">CVT23_14570</name>
</gene>
<feature type="signal peptide" evidence="1">
    <location>
        <begin position="1"/>
        <end position="23"/>
    </location>
</feature>
<evidence type="ECO:0000259" key="2">
    <source>
        <dbReference type="Pfam" id="PF04453"/>
    </source>
</evidence>
<dbReference type="OrthoDB" id="9760225at2"/>
<comment type="caution">
    <text evidence="3">The sequence shown here is derived from an EMBL/GenBank/DDBJ whole genome shotgun (WGS) entry which is preliminary data.</text>
</comment>
<keyword evidence="1" id="KW-0472">Membrane</keyword>
<dbReference type="GO" id="GO:0009279">
    <property type="term" value="C:cell outer membrane"/>
    <property type="evidence" value="ECO:0007669"/>
    <property type="project" value="UniProtKB-SubCell"/>
</dbReference>
<protein>
    <recommendedName>
        <fullName evidence="1">LPS-assembly protein LptD</fullName>
    </recommendedName>
</protein>
<dbReference type="GO" id="GO:0015920">
    <property type="term" value="P:lipopolysaccharide transport"/>
    <property type="evidence" value="ECO:0007669"/>
    <property type="project" value="InterPro"/>
</dbReference>
<reference evidence="3 4" key="1">
    <citation type="submission" date="2017-11" db="EMBL/GenBank/DDBJ databases">
        <title>Draft genome sequence of Rhizobiales bacterium SY3-13.</title>
        <authorList>
            <person name="Sun C."/>
        </authorList>
    </citation>
    <scope>NUCLEOTIDE SEQUENCE [LARGE SCALE GENOMIC DNA]</scope>
    <source>
        <strain evidence="3 4">SY3-13</strain>
    </source>
</reference>
<name>A0A2M9FZH2_9PROT</name>
<dbReference type="RefSeq" id="WP_109794960.1">
    <property type="nucleotide sequence ID" value="NZ_PHIG01000038.1"/>
</dbReference>
<comment type="function">
    <text evidence="1">Involved in the assembly of lipopolysaccharide (LPS) at the surface of the outer membrane.</text>
</comment>
<accession>A0A2M9FZH2</accession>
<dbReference type="GO" id="GO:1990351">
    <property type="term" value="C:transporter complex"/>
    <property type="evidence" value="ECO:0007669"/>
    <property type="project" value="TreeGrafter"/>
</dbReference>
<evidence type="ECO:0000313" key="4">
    <source>
        <dbReference type="Proteomes" id="UP000229498"/>
    </source>
</evidence>
<dbReference type="EMBL" id="PHIG01000038">
    <property type="protein sequence ID" value="PJK28855.1"/>
    <property type="molecule type" value="Genomic_DNA"/>
</dbReference>
<dbReference type="PANTHER" id="PTHR30189:SF1">
    <property type="entry name" value="LPS-ASSEMBLY PROTEIN LPTD"/>
    <property type="match status" value="1"/>
</dbReference>
<keyword evidence="4" id="KW-1185">Reference proteome</keyword>
<keyword evidence="1" id="KW-0732">Signal</keyword>
<dbReference type="Proteomes" id="UP000229498">
    <property type="component" value="Unassembled WGS sequence"/>
</dbReference>
<comment type="caution">
    <text evidence="1">Lacks conserved residue(s) required for the propagation of feature annotation.</text>
</comment>
<evidence type="ECO:0000313" key="3">
    <source>
        <dbReference type="EMBL" id="PJK28855.1"/>
    </source>
</evidence>
<proteinExistence type="inferred from homology"/>
<comment type="subcellular location">
    <subcellularLocation>
        <location evidence="1">Cell outer membrane</location>
    </subcellularLocation>
</comment>
<dbReference type="InterPro" id="IPR050218">
    <property type="entry name" value="LptD"/>
</dbReference>
<comment type="similarity">
    <text evidence="1">Belongs to the LptD family.</text>
</comment>
<organism evidence="3 4">
    <name type="scientific">Minwuia thermotolerans</name>
    <dbReference type="NCBI Taxonomy" id="2056226"/>
    <lineage>
        <taxon>Bacteria</taxon>
        <taxon>Pseudomonadati</taxon>
        <taxon>Pseudomonadota</taxon>
        <taxon>Alphaproteobacteria</taxon>
        <taxon>Minwuiales</taxon>
        <taxon>Minwuiaceae</taxon>
        <taxon>Minwuia</taxon>
    </lineage>
</organism>
<dbReference type="Gene3D" id="2.60.450.10">
    <property type="entry name" value="Lipopolysaccharide (LPS) transport protein A like domain"/>
    <property type="match status" value="1"/>
</dbReference>
<evidence type="ECO:0000256" key="1">
    <source>
        <dbReference type="HAMAP-Rule" id="MF_01411"/>
    </source>
</evidence>